<dbReference type="AlphaFoldDB" id="A0A199UMJ8"/>
<proteinExistence type="predicted"/>
<feature type="region of interest" description="Disordered" evidence="1">
    <location>
        <begin position="1"/>
        <end position="66"/>
    </location>
</feature>
<accession>A0A199UMJ8</accession>
<evidence type="ECO:0000313" key="2">
    <source>
        <dbReference type="EMBL" id="OAY66097.1"/>
    </source>
</evidence>
<dbReference type="Proteomes" id="UP000092600">
    <property type="component" value="Unassembled WGS sequence"/>
</dbReference>
<dbReference type="PANTHER" id="PTHR37888:SF11">
    <property type="entry name" value="DNA-BINDING BROMODOMAIN-CONTAINING PROTEIN"/>
    <property type="match status" value="1"/>
</dbReference>
<evidence type="ECO:0000313" key="3">
    <source>
        <dbReference type="Proteomes" id="UP000092600"/>
    </source>
</evidence>
<name>A0A199UMJ8_ANACO</name>
<dbReference type="PANTHER" id="PTHR37888">
    <property type="entry name" value="DNA-BINDING BROMODOMAIN-CONTAINING PROTEIN"/>
    <property type="match status" value="1"/>
</dbReference>
<feature type="compositionally biased region" description="Basic residues" evidence="1">
    <location>
        <begin position="16"/>
        <end position="27"/>
    </location>
</feature>
<dbReference type="EMBL" id="LSRQ01006487">
    <property type="protein sequence ID" value="OAY66097.1"/>
    <property type="molecule type" value="Genomic_DNA"/>
</dbReference>
<gene>
    <name evidence="2" type="ORF">ACMD2_18443</name>
</gene>
<evidence type="ECO:0000256" key="1">
    <source>
        <dbReference type="SAM" id="MobiDB-lite"/>
    </source>
</evidence>
<dbReference type="CDD" id="cd00167">
    <property type="entry name" value="SANT"/>
    <property type="match status" value="1"/>
</dbReference>
<dbReference type="STRING" id="4615.A0A199UMJ8"/>
<reference evidence="2 3" key="1">
    <citation type="journal article" date="2016" name="DNA Res.">
        <title>The draft genome of MD-2 pineapple using hybrid error correction of long reads.</title>
        <authorList>
            <person name="Redwan R.M."/>
            <person name="Saidin A."/>
            <person name="Kumar S.V."/>
        </authorList>
    </citation>
    <scope>NUCLEOTIDE SEQUENCE [LARGE SCALE GENOMIC DNA]</scope>
    <source>
        <strain evidence="3">cv. MD2</strain>
        <tissue evidence="2">Leaf</tissue>
    </source>
</reference>
<dbReference type="InterPro" id="IPR001005">
    <property type="entry name" value="SANT/Myb"/>
</dbReference>
<protein>
    <submittedName>
        <fullName evidence="2">Uncharacterized protein</fullName>
    </submittedName>
</protein>
<sequence length="217" mass="24467">MLNSMSDDDAPELKSGRRRGRTRRGSRQRGQGTRMRRGSWQGGAGYPASDLKSHRTTPLFAPTDISNLTGEELPRSYLTRLTSQAIGLQLPRSNLISNELPRSILISNELPRSILIGEGLPRHSPQLTSQSNGEKKKEERERENKEIWGTWEELLLACAVSRHSARSWDSVAMEVQARSPFVHLLTPHNCRLYFCHLRRRFSDADADADPDLADAIP</sequence>
<comment type="caution">
    <text evidence="2">The sequence shown here is derived from an EMBL/GenBank/DDBJ whole genome shotgun (WGS) entry which is preliminary data.</text>
</comment>
<feature type="compositionally biased region" description="Acidic residues" evidence="1">
    <location>
        <begin position="1"/>
        <end position="10"/>
    </location>
</feature>
<feature type="compositionally biased region" description="Basic and acidic residues" evidence="1">
    <location>
        <begin position="133"/>
        <end position="143"/>
    </location>
</feature>
<feature type="region of interest" description="Disordered" evidence="1">
    <location>
        <begin position="119"/>
        <end position="143"/>
    </location>
</feature>
<organism evidence="2 3">
    <name type="scientific">Ananas comosus</name>
    <name type="common">Pineapple</name>
    <name type="synonym">Ananas ananas</name>
    <dbReference type="NCBI Taxonomy" id="4615"/>
    <lineage>
        <taxon>Eukaryota</taxon>
        <taxon>Viridiplantae</taxon>
        <taxon>Streptophyta</taxon>
        <taxon>Embryophyta</taxon>
        <taxon>Tracheophyta</taxon>
        <taxon>Spermatophyta</taxon>
        <taxon>Magnoliopsida</taxon>
        <taxon>Liliopsida</taxon>
        <taxon>Poales</taxon>
        <taxon>Bromeliaceae</taxon>
        <taxon>Bromelioideae</taxon>
        <taxon>Ananas</taxon>
    </lineage>
</organism>